<keyword evidence="3" id="KW-0119">Carbohydrate metabolism</keyword>
<evidence type="ECO:0000313" key="5">
    <source>
        <dbReference type="EMBL" id="WWC89643.1"/>
    </source>
</evidence>
<keyword evidence="4" id="KW-0732">Signal</keyword>
<dbReference type="InterPro" id="IPR011013">
    <property type="entry name" value="Gal_mutarotase_sf_dom"/>
</dbReference>
<dbReference type="GeneID" id="91095238"/>
<dbReference type="PANTHER" id="PTHR10091:SF6">
    <property type="entry name" value="1-EPIMERASE, PUTATIVE (AFU_ORTHOLOGUE AFUA_3G13240)-RELATED"/>
    <property type="match status" value="1"/>
</dbReference>
<dbReference type="GO" id="GO:0030246">
    <property type="term" value="F:carbohydrate binding"/>
    <property type="evidence" value="ECO:0007669"/>
    <property type="project" value="InterPro"/>
</dbReference>
<evidence type="ECO:0000256" key="2">
    <source>
        <dbReference type="ARBA" id="ARBA00023235"/>
    </source>
</evidence>
<dbReference type="InterPro" id="IPR014718">
    <property type="entry name" value="GH-type_carb-bd"/>
</dbReference>
<dbReference type="GO" id="GO:0004034">
    <property type="term" value="F:aldose 1-epimerase activity"/>
    <property type="evidence" value="ECO:0007669"/>
    <property type="project" value="TreeGrafter"/>
</dbReference>
<feature type="signal peptide" evidence="4">
    <location>
        <begin position="1"/>
        <end position="20"/>
    </location>
</feature>
<dbReference type="PANTHER" id="PTHR10091">
    <property type="entry name" value="ALDOSE-1-EPIMERASE"/>
    <property type="match status" value="1"/>
</dbReference>
<dbReference type="InterPro" id="IPR008183">
    <property type="entry name" value="Aldose_1/G6P_1-epimerase"/>
</dbReference>
<keyword evidence="2" id="KW-0413">Isomerase</keyword>
<dbReference type="AlphaFoldDB" id="A0AAX4JXP8"/>
<proteinExistence type="inferred from homology"/>
<feature type="chain" id="PRO_5043892757" description="Aldose 1-epimerase" evidence="4">
    <location>
        <begin position="21"/>
        <end position="382"/>
    </location>
</feature>
<evidence type="ECO:0000313" key="6">
    <source>
        <dbReference type="Proteomes" id="UP001355207"/>
    </source>
</evidence>
<dbReference type="GO" id="GO:0006006">
    <property type="term" value="P:glucose metabolic process"/>
    <property type="evidence" value="ECO:0007669"/>
    <property type="project" value="TreeGrafter"/>
</dbReference>
<sequence length="382" mass="41948">MKFTTSLFALMAAASTLVQANNDALQPYSIYAYGINATFLPYGARLTSLYVHDRNNTPRDVVLGYDDPAQYVKDTATNHTYFGPIVGRYANRIRNGTFTIGDTEYQVPANEHGGQNTLHGGSMGYDDRNWTVTASNTSSITFTLMDPSGYQGFPGAVLTHVTYTVTSPPRLTTRIVSVSLDSYTPIMLSTHIYWNLGAFQSSTILNNTLYMPYSDRIIDIDSILDPTGGLASVKYPLQSSSLPLNFTQPKQIYEGALYSQQCGAGCTGIDNAFILNRPLYSSIDDASFPVLELTSPDTGIKMSLKTNQQSLQIYSCGGQNGTIPVKASQGKGFVEKYGCLVIEPQQWIDGINHPEWGQTERQIFGPDSPPQVLWASYDFTTV</sequence>
<dbReference type="Gene3D" id="2.70.98.10">
    <property type="match status" value="1"/>
</dbReference>
<evidence type="ECO:0000256" key="1">
    <source>
        <dbReference type="ARBA" id="ARBA00006206"/>
    </source>
</evidence>
<comment type="similarity">
    <text evidence="1">Belongs to the aldose epimerase family.</text>
</comment>
<dbReference type="SUPFAM" id="SSF74650">
    <property type="entry name" value="Galactose mutarotase-like"/>
    <property type="match status" value="1"/>
</dbReference>
<dbReference type="RefSeq" id="XP_066076406.1">
    <property type="nucleotide sequence ID" value="XM_066220309.1"/>
</dbReference>
<dbReference type="EMBL" id="CP144103">
    <property type="protein sequence ID" value="WWC89643.1"/>
    <property type="molecule type" value="Genomic_DNA"/>
</dbReference>
<dbReference type="InterPro" id="IPR047215">
    <property type="entry name" value="Galactose_mutarotase-like"/>
</dbReference>
<evidence type="ECO:0000256" key="4">
    <source>
        <dbReference type="SAM" id="SignalP"/>
    </source>
</evidence>
<dbReference type="GO" id="GO:0033499">
    <property type="term" value="P:galactose catabolic process via UDP-galactose, Leloir pathway"/>
    <property type="evidence" value="ECO:0007669"/>
    <property type="project" value="TreeGrafter"/>
</dbReference>
<organism evidence="5 6">
    <name type="scientific">Kwoniella dendrophila CBS 6074</name>
    <dbReference type="NCBI Taxonomy" id="1295534"/>
    <lineage>
        <taxon>Eukaryota</taxon>
        <taxon>Fungi</taxon>
        <taxon>Dikarya</taxon>
        <taxon>Basidiomycota</taxon>
        <taxon>Agaricomycotina</taxon>
        <taxon>Tremellomycetes</taxon>
        <taxon>Tremellales</taxon>
        <taxon>Cryptococcaceae</taxon>
        <taxon>Kwoniella</taxon>
    </lineage>
</organism>
<keyword evidence="6" id="KW-1185">Reference proteome</keyword>
<dbReference type="Pfam" id="PF01263">
    <property type="entry name" value="Aldose_epim"/>
    <property type="match status" value="1"/>
</dbReference>
<dbReference type="CDD" id="cd09019">
    <property type="entry name" value="galactose_mutarotase_like"/>
    <property type="match status" value="1"/>
</dbReference>
<accession>A0AAX4JXP8</accession>
<protein>
    <recommendedName>
        <fullName evidence="7">Aldose 1-epimerase</fullName>
    </recommendedName>
</protein>
<gene>
    <name evidence="5" type="ORF">L201_004568</name>
</gene>
<evidence type="ECO:0008006" key="7">
    <source>
        <dbReference type="Google" id="ProtNLM"/>
    </source>
</evidence>
<evidence type="ECO:0000256" key="3">
    <source>
        <dbReference type="ARBA" id="ARBA00023277"/>
    </source>
</evidence>
<name>A0AAX4JXP8_9TREE</name>
<reference evidence="5 6" key="1">
    <citation type="submission" date="2024-01" db="EMBL/GenBank/DDBJ databases">
        <title>Comparative genomics of Cryptococcus and Kwoniella reveals pathogenesis evolution and contrasting modes of karyotype evolution via chromosome fusion or intercentromeric recombination.</title>
        <authorList>
            <person name="Coelho M.A."/>
            <person name="David-Palma M."/>
            <person name="Shea T."/>
            <person name="Bowers K."/>
            <person name="McGinley-Smith S."/>
            <person name="Mohammad A.W."/>
            <person name="Gnirke A."/>
            <person name="Yurkov A.M."/>
            <person name="Nowrousian M."/>
            <person name="Sun S."/>
            <person name="Cuomo C.A."/>
            <person name="Heitman J."/>
        </authorList>
    </citation>
    <scope>NUCLEOTIDE SEQUENCE [LARGE SCALE GENOMIC DNA]</scope>
    <source>
        <strain evidence="5 6">CBS 6074</strain>
    </source>
</reference>
<dbReference type="Proteomes" id="UP001355207">
    <property type="component" value="Chromosome 6"/>
</dbReference>